<keyword evidence="1" id="KW-0812">Transmembrane</keyword>
<protein>
    <submittedName>
        <fullName evidence="2">Uncharacterized protein</fullName>
    </submittedName>
</protein>
<accession>A0A235BYU6</accession>
<feature type="transmembrane region" description="Helical" evidence="1">
    <location>
        <begin position="206"/>
        <end position="224"/>
    </location>
</feature>
<proteinExistence type="predicted"/>
<evidence type="ECO:0000313" key="2">
    <source>
        <dbReference type="EMBL" id="OYD16957.1"/>
    </source>
</evidence>
<sequence>MRSPLTGKMAIYYESYSVHTTTPAATAPDLNTLETRITNDLYTQQVDGFCDGILAIQGVTQDIYKPRLWIASEQPTLEARFGERLIAPAIVIALIYAITIIAAAIIAVVVVYMLSQSFMTLSEYVLQPPSYTGGTTADPTTFDNWSEYYTYQSTLYWYVCPKCGAGFGLKSEYATPEDVPQSIIDAYNEHVEICLGVPKGARTRDFLLWVAIVAVAGLGGLYIVGKVIEARPWR</sequence>
<dbReference type="AlphaFoldDB" id="A0A235BYU6"/>
<keyword evidence="1" id="KW-0472">Membrane</keyword>
<organism evidence="2 3">
    <name type="scientific">candidate division WOR-3 bacterium JGI_Cruoil_03_51_56</name>
    <dbReference type="NCBI Taxonomy" id="1973747"/>
    <lineage>
        <taxon>Bacteria</taxon>
        <taxon>Bacteria division WOR-3</taxon>
    </lineage>
</organism>
<dbReference type="EMBL" id="NOZP01000031">
    <property type="protein sequence ID" value="OYD16957.1"/>
    <property type="molecule type" value="Genomic_DNA"/>
</dbReference>
<evidence type="ECO:0000313" key="3">
    <source>
        <dbReference type="Proteomes" id="UP000215559"/>
    </source>
</evidence>
<comment type="caution">
    <text evidence="2">The sequence shown here is derived from an EMBL/GenBank/DDBJ whole genome shotgun (WGS) entry which is preliminary data.</text>
</comment>
<evidence type="ECO:0000256" key="1">
    <source>
        <dbReference type="SAM" id="Phobius"/>
    </source>
</evidence>
<reference evidence="2 3" key="1">
    <citation type="submission" date="2017-07" db="EMBL/GenBank/DDBJ databases">
        <title>Recovery of genomes from metagenomes via a dereplication, aggregation, and scoring strategy.</title>
        <authorList>
            <person name="Sieber C.M."/>
            <person name="Probst A.J."/>
            <person name="Sharrar A."/>
            <person name="Thomas B.C."/>
            <person name="Hess M."/>
            <person name="Tringe S.G."/>
            <person name="Banfield J.F."/>
        </authorList>
    </citation>
    <scope>NUCLEOTIDE SEQUENCE [LARGE SCALE GENOMIC DNA]</scope>
    <source>
        <strain evidence="2">JGI_Cruoil_03_51_56</strain>
    </source>
</reference>
<name>A0A235BYU6_UNCW3</name>
<gene>
    <name evidence="2" type="ORF">CH330_01425</name>
</gene>
<feature type="transmembrane region" description="Helical" evidence="1">
    <location>
        <begin position="85"/>
        <end position="114"/>
    </location>
</feature>
<dbReference type="Proteomes" id="UP000215559">
    <property type="component" value="Unassembled WGS sequence"/>
</dbReference>
<keyword evidence="1" id="KW-1133">Transmembrane helix</keyword>